<proteinExistence type="predicted"/>
<organism evidence="1 2">
    <name type="scientific">Trema orientale</name>
    <name type="common">Charcoal tree</name>
    <name type="synonym">Celtis orientalis</name>
    <dbReference type="NCBI Taxonomy" id="63057"/>
    <lineage>
        <taxon>Eukaryota</taxon>
        <taxon>Viridiplantae</taxon>
        <taxon>Streptophyta</taxon>
        <taxon>Embryophyta</taxon>
        <taxon>Tracheophyta</taxon>
        <taxon>Spermatophyta</taxon>
        <taxon>Magnoliopsida</taxon>
        <taxon>eudicotyledons</taxon>
        <taxon>Gunneridae</taxon>
        <taxon>Pentapetalae</taxon>
        <taxon>rosids</taxon>
        <taxon>fabids</taxon>
        <taxon>Rosales</taxon>
        <taxon>Cannabaceae</taxon>
        <taxon>Trema</taxon>
    </lineage>
</organism>
<dbReference type="Proteomes" id="UP000237000">
    <property type="component" value="Unassembled WGS sequence"/>
</dbReference>
<name>A0A2P5CVD8_TREOI</name>
<dbReference type="OrthoDB" id="7456123at2759"/>
<dbReference type="InParanoid" id="A0A2P5CVD8"/>
<reference evidence="2" key="1">
    <citation type="submission" date="2016-06" db="EMBL/GenBank/DDBJ databases">
        <title>Parallel loss of symbiosis genes in relatives of nitrogen-fixing non-legume Parasponia.</title>
        <authorList>
            <person name="Van Velzen R."/>
            <person name="Holmer R."/>
            <person name="Bu F."/>
            <person name="Rutten L."/>
            <person name="Van Zeijl A."/>
            <person name="Liu W."/>
            <person name="Santuari L."/>
            <person name="Cao Q."/>
            <person name="Sharma T."/>
            <person name="Shen D."/>
            <person name="Roswanjaya Y."/>
            <person name="Wardhani T."/>
            <person name="Kalhor M.S."/>
            <person name="Jansen J."/>
            <person name="Van den Hoogen J."/>
            <person name="Gungor B."/>
            <person name="Hartog M."/>
            <person name="Hontelez J."/>
            <person name="Verver J."/>
            <person name="Yang W.-C."/>
            <person name="Schijlen E."/>
            <person name="Repin R."/>
            <person name="Schilthuizen M."/>
            <person name="Schranz E."/>
            <person name="Heidstra R."/>
            <person name="Miyata K."/>
            <person name="Fedorova E."/>
            <person name="Kohlen W."/>
            <person name="Bisseling T."/>
            <person name="Smit S."/>
            <person name="Geurts R."/>
        </authorList>
    </citation>
    <scope>NUCLEOTIDE SEQUENCE [LARGE SCALE GENOMIC DNA]</scope>
    <source>
        <strain evidence="2">cv. RG33-2</strain>
    </source>
</reference>
<comment type="caution">
    <text evidence="1">The sequence shown here is derived from an EMBL/GenBank/DDBJ whole genome shotgun (WGS) entry which is preliminary data.</text>
</comment>
<accession>A0A2P5CVD8</accession>
<evidence type="ECO:0000313" key="2">
    <source>
        <dbReference type="Proteomes" id="UP000237000"/>
    </source>
</evidence>
<dbReference type="EMBL" id="JXTC01000324">
    <property type="protein sequence ID" value="PON65012.1"/>
    <property type="molecule type" value="Genomic_DNA"/>
</dbReference>
<protein>
    <submittedName>
        <fullName evidence="1">Uncharacterized protein</fullName>
    </submittedName>
</protein>
<evidence type="ECO:0000313" key="1">
    <source>
        <dbReference type="EMBL" id="PON65012.1"/>
    </source>
</evidence>
<keyword evidence="2" id="KW-1185">Reference proteome</keyword>
<gene>
    <name evidence="1" type="ORF">TorRG33x02_272120</name>
</gene>
<sequence>MARRTLIPRHIPSSSQPADIFTKPLPKDAFILFRNKLCVHLIFIPTAA</sequence>
<dbReference type="AlphaFoldDB" id="A0A2P5CVD8"/>